<dbReference type="RefSeq" id="WP_224123311.1">
    <property type="nucleotide sequence ID" value="NZ_JAIQZJ010000006.1"/>
</dbReference>
<keyword evidence="1" id="KW-0732">Signal</keyword>
<comment type="caution">
    <text evidence="2">The sequence shown here is derived from an EMBL/GenBank/DDBJ whole genome shotgun (WGS) entry which is preliminary data.</text>
</comment>
<dbReference type="Proteomes" id="UP000780875">
    <property type="component" value="Unassembled WGS sequence"/>
</dbReference>
<name>A0ABS7UE64_9ACTN</name>
<accession>A0ABS7UE64</accession>
<sequence>MRNQLITGVLAVVATSSLIGLGSTARAATTDHTSTDSTTTHEKGVAISCGGEWRGKHVYAEVYENSLHGNHVQVVIDDGAYAAERWQDASIVTHDQVRTRVRLDGSRAVVKGLARLDGTRKHVHEVLEDAGQTIESTGTQRGLDTNVAFHWKDRAVKLDCSESFRYRLTVTRTPVE</sequence>
<feature type="signal peptide" evidence="1">
    <location>
        <begin position="1"/>
        <end position="27"/>
    </location>
</feature>
<evidence type="ECO:0000256" key="1">
    <source>
        <dbReference type="SAM" id="SignalP"/>
    </source>
</evidence>
<evidence type="ECO:0000313" key="3">
    <source>
        <dbReference type="Proteomes" id="UP000780875"/>
    </source>
</evidence>
<reference evidence="2 3" key="1">
    <citation type="submission" date="2021-09" db="EMBL/GenBank/DDBJ databases">
        <title>Whole genome sequence of Nocardioides sp. GBK3QG-3.</title>
        <authorList>
            <person name="Tuo L."/>
        </authorList>
    </citation>
    <scope>NUCLEOTIDE SEQUENCE [LARGE SCALE GENOMIC DNA]</scope>
    <source>
        <strain evidence="2 3">GBK3QG-3</strain>
    </source>
</reference>
<keyword evidence="3" id="KW-1185">Reference proteome</keyword>
<organism evidence="2 3">
    <name type="scientific">Nocardioides mangrovi</name>
    <dbReference type="NCBI Taxonomy" id="2874580"/>
    <lineage>
        <taxon>Bacteria</taxon>
        <taxon>Bacillati</taxon>
        <taxon>Actinomycetota</taxon>
        <taxon>Actinomycetes</taxon>
        <taxon>Propionibacteriales</taxon>
        <taxon>Nocardioidaceae</taxon>
        <taxon>Nocardioides</taxon>
    </lineage>
</organism>
<feature type="chain" id="PRO_5046622947" evidence="1">
    <location>
        <begin position="28"/>
        <end position="176"/>
    </location>
</feature>
<proteinExistence type="predicted"/>
<dbReference type="EMBL" id="JAIQZJ010000006">
    <property type="protein sequence ID" value="MBZ5738943.1"/>
    <property type="molecule type" value="Genomic_DNA"/>
</dbReference>
<protein>
    <submittedName>
        <fullName evidence="2">Uncharacterized protein</fullName>
    </submittedName>
</protein>
<gene>
    <name evidence="2" type="ORF">K8U61_12270</name>
</gene>
<evidence type="ECO:0000313" key="2">
    <source>
        <dbReference type="EMBL" id="MBZ5738943.1"/>
    </source>
</evidence>